<organism evidence="1 2">
    <name type="scientific">Tritrichomonas musculus</name>
    <dbReference type="NCBI Taxonomy" id="1915356"/>
    <lineage>
        <taxon>Eukaryota</taxon>
        <taxon>Metamonada</taxon>
        <taxon>Parabasalia</taxon>
        <taxon>Tritrichomonadida</taxon>
        <taxon>Tritrichomonadidae</taxon>
        <taxon>Tritrichomonas</taxon>
    </lineage>
</organism>
<dbReference type="Gene3D" id="1.25.10.10">
    <property type="entry name" value="Leucine-rich Repeat Variant"/>
    <property type="match status" value="1"/>
</dbReference>
<dbReference type="InterPro" id="IPR011989">
    <property type="entry name" value="ARM-like"/>
</dbReference>
<keyword evidence="2" id="KW-1185">Reference proteome</keyword>
<evidence type="ECO:0000313" key="1">
    <source>
        <dbReference type="EMBL" id="KAK8881034.1"/>
    </source>
</evidence>
<evidence type="ECO:0008006" key="3">
    <source>
        <dbReference type="Google" id="ProtNLM"/>
    </source>
</evidence>
<accession>A0ABR2JQR7</accession>
<name>A0ABR2JQR7_9EUKA</name>
<dbReference type="Proteomes" id="UP001470230">
    <property type="component" value="Unassembled WGS sequence"/>
</dbReference>
<protein>
    <recommendedName>
        <fullName evidence="3">SPIN90/Ldb17 leucine-rich domain-containing protein</fullName>
    </recommendedName>
</protein>
<evidence type="ECO:0000313" key="2">
    <source>
        <dbReference type="Proteomes" id="UP001470230"/>
    </source>
</evidence>
<dbReference type="InterPro" id="IPR016024">
    <property type="entry name" value="ARM-type_fold"/>
</dbReference>
<gene>
    <name evidence="1" type="ORF">M9Y10_003761</name>
</gene>
<dbReference type="SUPFAM" id="SSF48371">
    <property type="entry name" value="ARM repeat"/>
    <property type="match status" value="1"/>
</dbReference>
<reference evidence="1 2" key="1">
    <citation type="submission" date="2024-04" db="EMBL/GenBank/DDBJ databases">
        <title>Tritrichomonas musculus Genome.</title>
        <authorList>
            <person name="Alves-Ferreira E."/>
            <person name="Grigg M."/>
            <person name="Lorenzi H."/>
            <person name="Galac M."/>
        </authorList>
    </citation>
    <scope>NUCLEOTIDE SEQUENCE [LARGE SCALE GENOMIC DNA]</scope>
    <source>
        <strain evidence="1 2">EAF2021</strain>
    </source>
</reference>
<dbReference type="EMBL" id="JAPFFF010000010">
    <property type="protein sequence ID" value="KAK8881034.1"/>
    <property type="molecule type" value="Genomic_DNA"/>
</dbReference>
<proteinExistence type="predicted"/>
<sequence>MIQYKFEDESFLKENEHRKLCDNSSIIDQDDIGKLIVLYYNLINSIKKEDINNYLTLINEIIINNNDSISFGFPIQEILNYSFQIFENNDESVKVKCFETMITILQNFYFQNDSKIGNYYHENNFHHIIHFIYSNNNEDYHPNIILYIIRIYSSTCIEARDSIIGIFGFPFFQQFIQTRNSECLKHVISCFTEFFKYPLDVHTLSSLFCLLYEMSSIEDDEIIIEILNCLKKSMNQKDWEIFFIENKLHRFVHHTLTIDNNNSKELSIEILNVYSVGFPIRVKILETIINEFLKEEISVSEKYSILTVEIFTNHMHRDYEREILLKQGMIFVLLNFFENGTFSIKVAVLRTIIEMTKFGNLDQKKLVFEYNMMDMFFSVIQSNDIPITIDILDTLLILLSITGNDNLDQTFMKQLNECDGLNYISELSYHENNEIHSKALLVLDKINDIISSEDKNT</sequence>
<comment type="caution">
    <text evidence="1">The sequence shown here is derived from an EMBL/GenBank/DDBJ whole genome shotgun (WGS) entry which is preliminary data.</text>
</comment>